<comment type="caution">
    <text evidence="1">The sequence shown here is derived from an EMBL/GenBank/DDBJ whole genome shotgun (WGS) entry which is preliminary data.</text>
</comment>
<dbReference type="AlphaFoldDB" id="A0A3M0KL63"/>
<accession>A0A3M0KL63</accession>
<evidence type="ECO:0008006" key="3">
    <source>
        <dbReference type="Google" id="ProtNLM"/>
    </source>
</evidence>
<gene>
    <name evidence="1" type="ORF">DUI87_09072</name>
</gene>
<name>A0A3M0KL63_HIRRU</name>
<evidence type="ECO:0000313" key="2">
    <source>
        <dbReference type="Proteomes" id="UP000269221"/>
    </source>
</evidence>
<proteinExistence type="predicted"/>
<organism evidence="1 2">
    <name type="scientific">Hirundo rustica rustica</name>
    <dbReference type="NCBI Taxonomy" id="333673"/>
    <lineage>
        <taxon>Eukaryota</taxon>
        <taxon>Metazoa</taxon>
        <taxon>Chordata</taxon>
        <taxon>Craniata</taxon>
        <taxon>Vertebrata</taxon>
        <taxon>Euteleostomi</taxon>
        <taxon>Archelosauria</taxon>
        <taxon>Archosauria</taxon>
        <taxon>Dinosauria</taxon>
        <taxon>Saurischia</taxon>
        <taxon>Theropoda</taxon>
        <taxon>Coelurosauria</taxon>
        <taxon>Aves</taxon>
        <taxon>Neognathae</taxon>
        <taxon>Neoaves</taxon>
        <taxon>Telluraves</taxon>
        <taxon>Australaves</taxon>
        <taxon>Passeriformes</taxon>
        <taxon>Sylvioidea</taxon>
        <taxon>Hirundinidae</taxon>
        <taxon>Hirundo</taxon>
    </lineage>
</organism>
<dbReference type="OrthoDB" id="10056483at2759"/>
<protein>
    <recommendedName>
        <fullName evidence="3">Reverse transcriptase domain-containing protein</fullName>
    </recommendedName>
</protein>
<keyword evidence="2" id="KW-1185">Reference proteome</keyword>
<sequence>MRLRPRLRGELFQFTEECSPYENLLPLDKAEDCREALRRDLDKIEGWKITNCIKFDKVKCWILHLGKGNPGYTVLFLESSHRIPTFKLVTKLVELRYGSYLAPTKKFNSYILIIVLYLYLEFSRGLCENWKTSSGVQLDTWVSNACISKFGGVYWPESLLSEGASFRLCLVHLSLLALHDKDSLK</sequence>
<dbReference type="Proteomes" id="UP000269221">
    <property type="component" value="Unassembled WGS sequence"/>
</dbReference>
<evidence type="ECO:0000313" key="1">
    <source>
        <dbReference type="EMBL" id="RMC13988.1"/>
    </source>
</evidence>
<dbReference type="EMBL" id="QRBI01000105">
    <property type="protein sequence ID" value="RMC13988.1"/>
    <property type="molecule type" value="Genomic_DNA"/>
</dbReference>
<reference evidence="1 2" key="1">
    <citation type="submission" date="2018-07" db="EMBL/GenBank/DDBJ databases">
        <title>A high quality draft genome assembly of the barn swallow (H. rustica rustica).</title>
        <authorList>
            <person name="Formenti G."/>
            <person name="Chiara M."/>
            <person name="Poveda L."/>
            <person name="Francoijs K.-J."/>
            <person name="Bonisoli-Alquati A."/>
            <person name="Canova L."/>
            <person name="Gianfranceschi L."/>
            <person name="Horner D.S."/>
            <person name="Saino N."/>
        </authorList>
    </citation>
    <scope>NUCLEOTIDE SEQUENCE [LARGE SCALE GENOMIC DNA]</scope>
    <source>
        <strain evidence="1">Chelidonia</strain>
        <tissue evidence="1">Blood</tissue>
    </source>
</reference>